<reference evidence="2 3" key="1">
    <citation type="submission" date="2020-05" db="EMBL/GenBank/DDBJ databases">
        <title>Gimesia benthica sp. nov., a novel planctomycete isolated from a deep-sea water sample of the Northwest Indian Ocean.</title>
        <authorList>
            <person name="Wang J."/>
            <person name="Ruan C."/>
            <person name="Song L."/>
            <person name="Zhu Y."/>
            <person name="Li A."/>
            <person name="Zheng X."/>
            <person name="Wang L."/>
            <person name="Lu Z."/>
            <person name="Huang Y."/>
            <person name="Du W."/>
            <person name="Zhou Y."/>
            <person name="Huang L."/>
            <person name="Dai X."/>
        </authorList>
    </citation>
    <scope>NUCLEOTIDE SEQUENCE [LARGE SCALE GENOMIC DNA]</scope>
    <source>
        <strain evidence="2 3">YYQ-30</strain>
    </source>
</reference>
<dbReference type="Proteomes" id="UP000572377">
    <property type="component" value="Unassembled WGS sequence"/>
</dbReference>
<dbReference type="GO" id="GO:0006629">
    <property type="term" value="P:lipid metabolic process"/>
    <property type="evidence" value="ECO:0007669"/>
    <property type="project" value="InterPro"/>
</dbReference>
<dbReference type="RefSeq" id="WP_171326472.1">
    <property type="nucleotide sequence ID" value="NZ_JABFBC010000002.1"/>
</dbReference>
<comment type="caution">
    <text evidence="2">The sequence shown here is derived from an EMBL/GenBank/DDBJ whole genome shotgun (WGS) entry which is preliminary data.</text>
</comment>
<evidence type="ECO:0000313" key="2">
    <source>
        <dbReference type="EMBL" id="NNU81645.1"/>
    </source>
</evidence>
<sequence>MTPHPDFLRLPIAHRGLHDRARGVIENSESAVRAAIAAGYGIEIDIQPSAEGVPMVFHDARLSRLTGAEGNITDLSAGELGRIALTGGTDRIPTLAHILDVVGGRVPLLVEIKDQDGTLGPDVGALEQAVAGVLAGYGGPVAVMSFNPHSVAAFGKAAPGIARGIVTESFDEAEYDTVPEARRLELSAIADFDRVGASFVSCNWRDLDRTPIHGLRARQVPILCWTIRSAAEEAEARRLADNITFEGYAAALAH</sequence>
<name>A0A849L5I2_9RHOB</name>
<dbReference type="InterPro" id="IPR030395">
    <property type="entry name" value="GP_PDE_dom"/>
</dbReference>
<evidence type="ECO:0000313" key="3">
    <source>
        <dbReference type="Proteomes" id="UP000572377"/>
    </source>
</evidence>
<accession>A0A849L5I2</accession>
<proteinExistence type="predicted"/>
<dbReference type="Pfam" id="PF03009">
    <property type="entry name" value="GDPD"/>
    <property type="match status" value="1"/>
</dbReference>
<keyword evidence="3" id="KW-1185">Reference proteome</keyword>
<dbReference type="PROSITE" id="PS51704">
    <property type="entry name" value="GP_PDE"/>
    <property type="match status" value="1"/>
</dbReference>
<dbReference type="GO" id="GO:0008081">
    <property type="term" value="F:phosphoric diester hydrolase activity"/>
    <property type="evidence" value="ECO:0007669"/>
    <property type="project" value="InterPro"/>
</dbReference>
<dbReference type="Gene3D" id="3.20.20.190">
    <property type="entry name" value="Phosphatidylinositol (PI) phosphodiesterase"/>
    <property type="match status" value="1"/>
</dbReference>
<protein>
    <submittedName>
        <fullName evidence="2">Phosphodiesterase</fullName>
    </submittedName>
</protein>
<dbReference type="InterPro" id="IPR017946">
    <property type="entry name" value="PLC-like_Pdiesterase_TIM-brl"/>
</dbReference>
<organism evidence="2 3">
    <name type="scientific">Halovulum dunhuangense</name>
    <dbReference type="NCBI Taxonomy" id="1505036"/>
    <lineage>
        <taxon>Bacteria</taxon>
        <taxon>Pseudomonadati</taxon>
        <taxon>Pseudomonadota</taxon>
        <taxon>Alphaproteobacteria</taxon>
        <taxon>Rhodobacterales</taxon>
        <taxon>Paracoccaceae</taxon>
        <taxon>Halovulum</taxon>
    </lineage>
</organism>
<gene>
    <name evidence="2" type="ORF">HMH01_14485</name>
</gene>
<evidence type="ECO:0000259" key="1">
    <source>
        <dbReference type="PROSITE" id="PS51704"/>
    </source>
</evidence>
<feature type="domain" description="GP-PDE" evidence="1">
    <location>
        <begin position="9"/>
        <end position="254"/>
    </location>
</feature>
<dbReference type="SUPFAM" id="SSF51695">
    <property type="entry name" value="PLC-like phosphodiesterases"/>
    <property type="match status" value="1"/>
</dbReference>
<dbReference type="PANTHER" id="PTHR46211:SF1">
    <property type="entry name" value="GLYCEROPHOSPHODIESTER PHOSPHODIESTERASE, CYTOPLASMIC"/>
    <property type="match status" value="1"/>
</dbReference>
<dbReference type="AlphaFoldDB" id="A0A849L5I2"/>
<dbReference type="PANTHER" id="PTHR46211">
    <property type="entry name" value="GLYCEROPHOSPHORYL DIESTER PHOSPHODIESTERASE"/>
    <property type="match status" value="1"/>
</dbReference>
<dbReference type="EMBL" id="JABFBC010000002">
    <property type="protein sequence ID" value="NNU81645.1"/>
    <property type="molecule type" value="Genomic_DNA"/>
</dbReference>